<name>A0ABS9Z3Y1_9HYPH</name>
<gene>
    <name evidence="3" type="primary">rppH</name>
    <name evidence="3" type="synonym">nudH</name>
    <name evidence="5" type="ORF">K2U94_06130</name>
</gene>
<dbReference type="RefSeq" id="WP_243068813.1">
    <property type="nucleotide sequence ID" value="NZ_JAIVFK010000034.1"/>
</dbReference>
<comment type="function">
    <text evidence="3">Accelerates the degradation of transcripts by removing pyrophosphate from the 5'-end of triphosphorylated RNA, leading to a more labile monophosphorylated state that can stimulate subsequent ribonuclease cleavage.</text>
</comment>
<evidence type="ECO:0000256" key="1">
    <source>
        <dbReference type="ARBA" id="ARBA00001936"/>
    </source>
</evidence>
<evidence type="ECO:0000259" key="4">
    <source>
        <dbReference type="PROSITE" id="PS51462"/>
    </source>
</evidence>
<keyword evidence="2 3" id="KW-0378">Hydrolase</keyword>
<dbReference type="InterPro" id="IPR020476">
    <property type="entry name" value="Nudix_hydrolase"/>
</dbReference>
<proteinExistence type="inferred from homology"/>
<dbReference type="SUPFAM" id="SSF55811">
    <property type="entry name" value="Nudix"/>
    <property type="match status" value="1"/>
</dbReference>
<comment type="cofactor">
    <cofactor evidence="1">
        <name>Mn(2+)</name>
        <dbReference type="ChEBI" id="CHEBI:29035"/>
    </cofactor>
</comment>
<dbReference type="PANTHER" id="PTHR11839:SF22">
    <property type="entry name" value="NUDIX HYDROLASE 26, CHLOROPLASTIC"/>
    <property type="match status" value="1"/>
</dbReference>
<protein>
    <recommendedName>
        <fullName evidence="3">RNA pyrophosphohydrolase</fullName>
        <ecNumber evidence="3">3.6.1.-</ecNumber>
    </recommendedName>
    <alternativeName>
        <fullName evidence="3">(Di)nucleoside polyphosphate hydrolase</fullName>
    </alternativeName>
</protein>
<organism evidence="5 6">
    <name type="scientific">Candidatus Rhodoblastus alkanivorans</name>
    <dbReference type="NCBI Taxonomy" id="2954117"/>
    <lineage>
        <taxon>Bacteria</taxon>
        <taxon>Pseudomonadati</taxon>
        <taxon>Pseudomonadota</taxon>
        <taxon>Alphaproteobacteria</taxon>
        <taxon>Hyphomicrobiales</taxon>
        <taxon>Rhodoblastaceae</taxon>
        <taxon>Rhodoblastus</taxon>
    </lineage>
</organism>
<dbReference type="InterPro" id="IPR015797">
    <property type="entry name" value="NUDIX_hydrolase-like_dom_sf"/>
</dbReference>
<dbReference type="InterPro" id="IPR022927">
    <property type="entry name" value="RppH"/>
</dbReference>
<dbReference type="EMBL" id="JAIVFP010000001">
    <property type="protein sequence ID" value="MCI4682339.1"/>
    <property type="molecule type" value="Genomic_DNA"/>
</dbReference>
<dbReference type="CDD" id="cd03671">
    <property type="entry name" value="NUDIX_Ap4A_hydrolase_plant_like"/>
    <property type="match status" value="1"/>
</dbReference>
<comment type="caution">
    <text evidence="5">The sequence shown here is derived from an EMBL/GenBank/DDBJ whole genome shotgun (WGS) entry which is preliminary data.</text>
</comment>
<dbReference type="PRINTS" id="PR00502">
    <property type="entry name" value="NUDIXFAMILY"/>
</dbReference>
<evidence type="ECO:0000313" key="5">
    <source>
        <dbReference type="EMBL" id="MCI4682339.1"/>
    </source>
</evidence>
<evidence type="ECO:0000256" key="3">
    <source>
        <dbReference type="HAMAP-Rule" id="MF_00298"/>
    </source>
</evidence>
<dbReference type="Proteomes" id="UP001139104">
    <property type="component" value="Unassembled WGS sequence"/>
</dbReference>
<dbReference type="NCBIfam" id="NF001938">
    <property type="entry name" value="PRK00714.1-5"/>
    <property type="match status" value="1"/>
</dbReference>
<dbReference type="Pfam" id="PF00293">
    <property type="entry name" value="NUDIX"/>
    <property type="match status" value="1"/>
</dbReference>
<reference evidence="5" key="1">
    <citation type="journal article" date="2022" name="ISME J.">
        <title>Identification of active gaseous-alkane degraders at natural gas seeps.</title>
        <authorList>
            <person name="Farhan Ul Haque M."/>
            <person name="Hernandez M."/>
            <person name="Crombie A.T."/>
            <person name="Murrell J.C."/>
        </authorList>
    </citation>
    <scope>NUCLEOTIDE SEQUENCE</scope>
    <source>
        <strain evidence="5">PC2</strain>
    </source>
</reference>
<feature type="domain" description="Nudix hydrolase" evidence="4">
    <location>
        <begin position="5"/>
        <end position="157"/>
    </location>
</feature>
<evidence type="ECO:0000256" key="2">
    <source>
        <dbReference type="ARBA" id="ARBA00022801"/>
    </source>
</evidence>
<evidence type="ECO:0000313" key="6">
    <source>
        <dbReference type="Proteomes" id="UP001139104"/>
    </source>
</evidence>
<dbReference type="PANTHER" id="PTHR11839">
    <property type="entry name" value="UDP/ADP-SUGAR PYROPHOSPHATASE"/>
    <property type="match status" value="1"/>
</dbReference>
<accession>A0ABS9Z3Y1</accession>
<comment type="similarity">
    <text evidence="3">Belongs to the Nudix hydrolase family. RppH subfamily.</text>
</comment>
<dbReference type="EC" id="3.6.1.-" evidence="3"/>
<dbReference type="HAMAP" id="MF_00298">
    <property type="entry name" value="Nudix_RppH"/>
    <property type="match status" value="1"/>
</dbReference>
<dbReference type="Gene3D" id="3.90.79.10">
    <property type="entry name" value="Nucleoside Triphosphate Pyrophosphohydrolase"/>
    <property type="match status" value="1"/>
</dbReference>
<sequence length="165" mass="19122">MEALAYRPCVGIMLLNAQGLVFVGRRKTKRSSDLIQVEHEWQMPQGGIDDGETPYRAALRELREETSVRSVSFLAESSDWLSYDLPGDLTKKTWKGRFRGQTQKWFALRFTGKETEINIDAPNGHKPEFDAWRWERMERLPELIVPFKRQVYEAVCTRFAALATP</sequence>
<dbReference type="GO" id="GO:0016787">
    <property type="term" value="F:hydrolase activity"/>
    <property type="evidence" value="ECO:0007669"/>
    <property type="project" value="UniProtKB-KW"/>
</dbReference>
<feature type="short sequence motif" description="Nudix box" evidence="3">
    <location>
        <begin position="46"/>
        <end position="67"/>
    </location>
</feature>
<keyword evidence="6" id="KW-1185">Reference proteome</keyword>
<dbReference type="InterPro" id="IPR000086">
    <property type="entry name" value="NUDIX_hydrolase_dom"/>
</dbReference>
<dbReference type="PROSITE" id="PS51462">
    <property type="entry name" value="NUDIX"/>
    <property type="match status" value="1"/>
</dbReference>
<comment type="cofactor">
    <cofactor evidence="3">
        <name>a divalent metal cation</name>
        <dbReference type="ChEBI" id="CHEBI:60240"/>
    </cofactor>
</comment>